<sequence>MDATLDLTMGGRLGTTRPGRSPLPKGLLSRLFLVFTLDGSLVFLSQPRAESSPTPA</sequence>
<dbReference type="EMBL" id="CABO01000037">
    <property type="protein sequence ID" value="CBI02423.1"/>
    <property type="molecule type" value="Genomic_DNA"/>
</dbReference>
<feature type="region of interest" description="Disordered" evidence="1">
    <location>
        <begin position="1"/>
        <end position="22"/>
    </location>
</feature>
<dbReference type="AlphaFoldDB" id="E6Q5F7"/>
<evidence type="ECO:0000313" key="2">
    <source>
        <dbReference type="EMBL" id="CBI02423.1"/>
    </source>
</evidence>
<evidence type="ECO:0000256" key="1">
    <source>
        <dbReference type="SAM" id="MobiDB-lite"/>
    </source>
</evidence>
<name>E6Q5F7_9ZZZZ</name>
<gene>
    <name evidence="2" type="ORF">CARN4_2380</name>
</gene>
<accession>E6Q5F7</accession>
<proteinExistence type="predicted"/>
<reference evidence="2" key="1">
    <citation type="submission" date="2009-10" db="EMBL/GenBank/DDBJ databases">
        <title>Diversity of trophic interactions inside an arsenic-rich microbial ecosystem.</title>
        <authorList>
            <person name="Bertin P.N."/>
            <person name="Heinrich-Salmeron A."/>
            <person name="Pelletier E."/>
            <person name="Goulhen-Chollet F."/>
            <person name="Arsene-Ploetze F."/>
            <person name="Gallien S."/>
            <person name="Calteau A."/>
            <person name="Vallenet D."/>
            <person name="Casiot C."/>
            <person name="Chane-Woon-Ming B."/>
            <person name="Giloteaux L."/>
            <person name="Barakat M."/>
            <person name="Bonnefoy V."/>
            <person name="Bruneel O."/>
            <person name="Chandler M."/>
            <person name="Cleiss J."/>
            <person name="Duran R."/>
            <person name="Elbaz-Poulichet F."/>
            <person name="Fonknechten N."/>
            <person name="Lauga B."/>
            <person name="Mornico D."/>
            <person name="Ortet P."/>
            <person name="Schaeffer C."/>
            <person name="Siguier P."/>
            <person name="Alexander Thil Smith A."/>
            <person name="Van Dorsselaer A."/>
            <person name="Weissenbach J."/>
            <person name="Medigue C."/>
            <person name="Le Paslier D."/>
        </authorList>
    </citation>
    <scope>NUCLEOTIDE SEQUENCE</scope>
</reference>
<organism evidence="2">
    <name type="scientific">mine drainage metagenome</name>
    <dbReference type="NCBI Taxonomy" id="410659"/>
    <lineage>
        <taxon>unclassified sequences</taxon>
        <taxon>metagenomes</taxon>
        <taxon>ecological metagenomes</taxon>
    </lineage>
</organism>
<protein>
    <submittedName>
        <fullName evidence="2">Uncharacterized protein</fullName>
    </submittedName>
</protein>
<comment type="caution">
    <text evidence="2">The sequence shown here is derived from an EMBL/GenBank/DDBJ whole genome shotgun (WGS) entry which is preliminary data.</text>
</comment>